<accession>A0A9N8D3Z2</accession>
<proteinExistence type="predicted"/>
<dbReference type="AlphaFoldDB" id="A0A9N8D3Z2"/>
<evidence type="ECO:0000313" key="2">
    <source>
        <dbReference type="EMBL" id="CAB5699568.1"/>
    </source>
</evidence>
<comment type="caution">
    <text evidence="2">The sequence shown here is derived from an EMBL/GenBank/DDBJ whole genome shotgun (WGS) entry which is preliminary data.</text>
</comment>
<evidence type="ECO:0000313" key="3">
    <source>
        <dbReference type="Proteomes" id="UP000834611"/>
    </source>
</evidence>
<dbReference type="SUPFAM" id="SSF54593">
    <property type="entry name" value="Glyoxalase/Bleomycin resistance protein/Dihydroxybiphenyl dioxygenase"/>
    <property type="match status" value="1"/>
</dbReference>
<dbReference type="InterPro" id="IPR025870">
    <property type="entry name" value="Glyoxalase-like_dom"/>
</dbReference>
<dbReference type="Proteomes" id="UP000834611">
    <property type="component" value="Unassembled WGS sequence"/>
</dbReference>
<dbReference type="EMBL" id="CAHPSF010000006">
    <property type="protein sequence ID" value="CAB5699568.1"/>
    <property type="molecule type" value="Genomic_DNA"/>
</dbReference>
<evidence type="ECO:0000259" key="1">
    <source>
        <dbReference type="PROSITE" id="PS51819"/>
    </source>
</evidence>
<sequence length="158" mass="17501">MTVLRIVANISTSSINEVRSFYAKLFSMTVGMDHGWIVTLMSGQSAETQISIAEEGGSVTPVPDFSIEVSNIDETFERATANNFPIVYGLTDEPWGVRRFYVRDPAGKIVNILSYKGVSVHSQQRLNSIARQLNESPRKTLGYESSAERFNQCVASTD</sequence>
<dbReference type="InterPro" id="IPR037523">
    <property type="entry name" value="VOC_core"/>
</dbReference>
<name>A0A9N8D3Z2_PRORE</name>
<dbReference type="PROSITE" id="PS51819">
    <property type="entry name" value="VOC"/>
    <property type="match status" value="1"/>
</dbReference>
<organism evidence="2 3">
    <name type="scientific">Providencia rettgeri</name>
    <dbReference type="NCBI Taxonomy" id="587"/>
    <lineage>
        <taxon>Bacteria</taxon>
        <taxon>Pseudomonadati</taxon>
        <taxon>Pseudomonadota</taxon>
        <taxon>Gammaproteobacteria</taxon>
        <taxon>Enterobacterales</taxon>
        <taxon>Morganellaceae</taxon>
        <taxon>Providencia</taxon>
    </lineage>
</organism>
<dbReference type="Gene3D" id="3.10.180.10">
    <property type="entry name" value="2,3-Dihydroxybiphenyl 1,2-Dioxygenase, domain 1"/>
    <property type="match status" value="1"/>
</dbReference>
<dbReference type="InterPro" id="IPR029068">
    <property type="entry name" value="Glyas_Bleomycin-R_OHBP_Dase"/>
</dbReference>
<protein>
    <submittedName>
        <fullName evidence="2">Transposase and inactivated derivatives, IS30 family</fullName>
    </submittedName>
</protein>
<reference evidence="2" key="1">
    <citation type="submission" date="2020-05" db="EMBL/GenBank/DDBJ databases">
        <authorList>
            <person name="Delgado-Blas J."/>
        </authorList>
    </citation>
    <scope>NUCLEOTIDE SEQUENCE</scope>
    <source>
        <strain evidence="2">BB1453</strain>
    </source>
</reference>
<dbReference type="Pfam" id="PF12681">
    <property type="entry name" value="Glyoxalase_2"/>
    <property type="match status" value="1"/>
</dbReference>
<gene>
    <name evidence="2" type="ORF">GHA_02530</name>
</gene>
<feature type="domain" description="VOC" evidence="1">
    <location>
        <begin position="2"/>
        <end position="115"/>
    </location>
</feature>